<sequence>MANRLQIVFNRAVFEGYEGGGASASNWLSECEATEKPWLKPQMKPWLKPKDKAMVEAKDEVMVEATDEAHLEYGDMAAINKVLNSADHKNQMQSSDLLLVLVAIQLTLTTPNINVVARFFTKKATSDDSQKWVCSTPGINCNSVLSTPLYRKHLASKYKINAFDAI</sequence>
<reference evidence="1" key="1">
    <citation type="submission" date="2021-11" db="EMBL/GenBank/DDBJ databases">
        <authorList>
            <person name="Islam A."/>
            <person name="Islam S."/>
            <person name="Flora M.S."/>
            <person name="Rahman M."/>
            <person name="Ziaur R.M."/>
            <person name="Epstein J.H."/>
            <person name="Hassan M."/>
            <person name="Klassen M."/>
            <person name="Woodard K."/>
            <person name="Webb A."/>
            <person name="Webby R.J."/>
            <person name="El Zowalaty M.E."/>
        </authorList>
    </citation>
    <scope>NUCLEOTIDE SEQUENCE</scope>
    <source>
        <strain evidence="1">Pbs3</strain>
    </source>
</reference>
<comment type="caution">
    <text evidence="1">The sequence shown here is derived from an EMBL/GenBank/DDBJ whole genome shotgun (WGS) entry which is preliminary data.</text>
</comment>
<accession>A0AAU9L0H2</accession>
<name>A0AAU9L0H2_9STRA</name>
<dbReference type="EMBL" id="CAKKTJ010000223">
    <property type="protein sequence ID" value="CAH0478260.1"/>
    <property type="molecule type" value="Genomic_DNA"/>
</dbReference>
<evidence type="ECO:0000313" key="2">
    <source>
        <dbReference type="Proteomes" id="UP001160483"/>
    </source>
</evidence>
<gene>
    <name evidence="1" type="ORF">PBS003_LOCUS4963</name>
</gene>
<evidence type="ECO:0000313" key="1">
    <source>
        <dbReference type="EMBL" id="CAH0478260.1"/>
    </source>
</evidence>
<protein>
    <submittedName>
        <fullName evidence="1">Uncharacterized protein</fullName>
    </submittedName>
</protein>
<proteinExistence type="predicted"/>
<dbReference type="Proteomes" id="UP001160483">
    <property type="component" value="Unassembled WGS sequence"/>
</dbReference>
<dbReference type="AlphaFoldDB" id="A0AAU9L0H2"/>
<organism evidence="1 2">
    <name type="scientific">Peronospora belbahrii</name>
    <dbReference type="NCBI Taxonomy" id="622444"/>
    <lineage>
        <taxon>Eukaryota</taxon>
        <taxon>Sar</taxon>
        <taxon>Stramenopiles</taxon>
        <taxon>Oomycota</taxon>
        <taxon>Peronosporomycetes</taxon>
        <taxon>Peronosporales</taxon>
        <taxon>Peronosporaceae</taxon>
        <taxon>Peronospora</taxon>
    </lineage>
</organism>